<evidence type="ECO:0000313" key="2">
    <source>
        <dbReference type="EnsemblMetazoa" id="Aqu2.1.07784_001"/>
    </source>
</evidence>
<sequence length="55" mass="6301">MLDSGALEGYFSDNGFLMNPNKVYSMTFTSWTDITAEDATKNIQTKYYTFFLTIP</sequence>
<evidence type="ECO:0000259" key="1">
    <source>
        <dbReference type="Pfam" id="PF17753"/>
    </source>
</evidence>
<proteinExistence type="predicted"/>
<dbReference type="InterPro" id="IPR013783">
    <property type="entry name" value="Ig-like_fold"/>
</dbReference>
<protein>
    <recommendedName>
        <fullName evidence="1">Beta-mannosidase Ig-fold domain-containing protein</fullName>
    </recommendedName>
</protein>
<dbReference type="OrthoDB" id="2866996at2759"/>
<dbReference type="InterPro" id="IPR041625">
    <property type="entry name" value="Beta-mannosidase_Ig"/>
</dbReference>
<dbReference type="Gene3D" id="2.60.40.10">
    <property type="entry name" value="Immunoglobulins"/>
    <property type="match status" value="1"/>
</dbReference>
<dbReference type="AlphaFoldDB" id="A0A1X7T027"/>
<name>A0A1X7T027_AMPQE</name>
<organism evidence="2">
    <name type="scientific">Amphimedon queenslandica</name>
    <name type="common">Sponge</name>
    <dbReference type="NCBI Taxonomy" id="400682"/>
    <lineage>
        <taxon>Eukaryota</taxon>
        <taxon>Metazoa</taxon>
        <taxon>Porifera</taxon>
        <taxon>Demospongiae</taxon>
        <taxon>Heteroscleromorpha</taxon>
        <taxon>Haplosclerida</taxon>
        <taxon>Niphatidae</taxon>
        <taxon>Amphimedon</taxon>
    </lineage>
</organism>
<accession>A0A1X7T027</accession>
<reference evidence="2" key="1">
    <citation type="submission" date="2017-05" db="UniProtKB">
        <authorList>
            <consortium name="EnsemblMetazoa"/>
        </authorList>
    </citation>
    <scope>IDENTIFICATION</scope>
</reference>
<dbReference type="EnsemblMetazoa" id="Aqu2.1.07784_001">
    <property type="protein sequence ID" value="Aqu2.1.07784_001"/>
    <property type="gene ID" value="Aqu2.1.07784"/>
</dbReference>
<feature type="domain" description="Beta-mannosidase Ig-fold" evidence="1">
    <location>
        <begin position="2"/>
        <end position="44"/>
    </location>
</feature>
<dbReference type="InParanoid" id="A0A1X7T027"/>
<dbReference type="Pfam" id="PF17753">
    <property type="entry name" value="Ig_mannosidase"/>
    <property type="match status" value="1"/>
</dbReference>